<dbReference type="RefSeq" id="WP_006983809.1">
    <property type="nucleotide sequence ID" value="NZ_ABVL01000044.1"/>
</dbReference>
<evidence type="ECO:0000313" key="3">
    <source>
        <dbReference type="Proteomes" id="UP000005824"/>
    </source>
</evidence>
<feature type="chain" id="PRO_5002802744" description="YD repeat protein" evidence="1">
    <location>
        <begin position="30"/>
        <end position="266"/>
    </location>
</feature>
<dbReference type="AlphaFoldDB" id="B4DC51"/>
<accession>B4DC51</accession>
<organism evidence="2 3">
    <name type="scientific">Chthoniobacter flavus Ellin428</name>
    <dbReference type="NCBI Taxonomy" id="497964"/>
    <lineage>
        <taxon>Bacteria</taxon>
        <taxon>Pseudomonadati</taxon>
        <taxon>Verrucomicrobiota</taxon>
        <taxon>Spartobacteria</taxon>
        <taxon>Chthoniobacterales</taxon>
        <taxon>Chthoniobacteraceae</taxon>
        <taxon>Chthoniobacter</taxon>
    </lineage>
</organism>
<reference evidence="2 3" key="1">
    <citation type="journal article" date="2011" name="J. Bacteriol.">
        <title>Genome sequence of Chthoniobacter flavus Ellin428, an aerobic heterotrophic soil bacterium.</title>
        <authorList>
            <person name="Kant R."/>
            <person name="van Passel M.W."/>
            <person name="Palva A."/>
            <person name="Lucas S."/>
            <person name="Lapidus A."/>
            <person name="Glavina Del Rio T."/>
            <person name="Dalin E."/>
            <person name="Tice H."/>
            <person name="Bruce D."/>
            <person name="Goodwin L."/>
            <person name="Pitluck S."/>
            <person name="Larimer F.W."/>
            <person name="Land M.L."/>
            <person name="Hauser L."/>
            <person name="Sangwan P."/>
            <person name="de Vos W.M."/>
            <person name="Janssen P.H."/>
            <person name="Smidt H."/>
        </authorList>
    </citation>
    <scope>NUCLEOTIDE SEQUENCE [LARGE SCALE GENOMIC DNA]</scope>
    <source>
        <strain evidence="2 3">Ellin428</strain>
    </source>
</reference>
<dbReference type="STRING" id="497964.CfE428DRAFT_6492"/>
<protein>
    <recommendedName>
        <fullName evidence="4">YD repeat protein</fullName>
    </recommendedName>
</protein>
<comment type="caution">
    <text evidence="2">The sequence shown here is derived from an EMBL/GenBank/DDBJ whole genome shotgun (WGS) entry which is preliminary data.</text>
</comment>
<dbReference type="InParanoid" id="B4DC51"/>
<evidence type="ECO:0000313" key="2">
    <source>
        <dbReference type="EMBL" id="EDY15973.1"/>
    </source>
</evidence>
<name>B4DC51_9BACT</name>
<proteinExistence type="predicted"/>
<sequence length="266" mass="29921">MSTRRWLLLPVLALVCHLSLALAPVTSFAAAPSDVTANDSTTAPLSNIREIHRKQHADPGPGERCYYWDQQNQLLILGQVGGDGQFIAAKPREVIDLKTHGWPISQHYPLYQDSHYTIPDSEVTAEMLGGHTPTLREMNMTPPPADWKHTFNDSRMGSLQELFYDPKTDTFRGKQLGWPKGSPVPGRKYYKLEEDSLILGTVNDSGTFVPDEPQAPIDVKTKMGVKLPYPILPGFEHWKLSYTDKEGHKIEQSYDAKTGAFQTYRK</sequence>
<keyword evidence="1" id="KW-0732">Signal</keyword>
<evidence type="ECO:0000256" key="1">
    <source>
        <dbReference type="SAM" id="SignalP"/>
    </source>
</evidence>
<gene>
    <name evidence="2" type="ORF">CfE428DRAFT_6492</name>
</gene>
<keyword evidence="3" id="KW-1185">Reference proteome</keyword>
<dbReference type="EMBL" id="ABVL01000044">
    <property type="protein sequence ID" value="EDY15973.1"/>
    <property type="molecule type" value="Genomic_DNA"/>
</dbReference>
<evidence type="ECO:0008006" key="4">
    <source>
        <dbReference type="Google" id="ProtNLM"/>
    </source>
</evidence>
<feature type="signal peptide" evidence="1">
    <location>
        <begin position="1"/>
        <end position="29"/>
    </location>
</feature>
<dbReference type="Proteomes" id="UP000005824">
    <property type="component" value="Unassembled WGS sequence"/>
</dbReference>